<feature type="domain" description="Lysozyme inhibitor LprI-like N-terminal" evidence="2">
    <location>
        <begin position="29"/>
        <end position="129"/>
    </location>
</feature>
<dbReference type="Proteomes" id="UP001549047">
    <property type="component" value="Unassembled WGS sequence"/>
</dbReference>
<dbReference type="RefSeq" id="WP_354554360.1">
    <property type="nucleotide sequence ID" value="NZ_JBEPMB010000001.1"/>
</dbReference>
<feature type="chain" id="PRO_5045964397" evidence="1">
    <location>
        <begin position="22"/>
        <end position="138"/>
    </location>
</feature>
<sequence>MKTSALCLVPFALLLAPPVFAEDEMKCNPEGSQAEMNICAWDDFAKADKELNAIYKKAVAYTKSQDDSYADQPNLKGASAALKKAQRAWIDYRDGHCEGIGFGARGGSMEPMLVAGCQEELTKKRIADLKALMEEGDQ</sequence>
<evidence type="ECO:0000313" key="3">
    <source>
        <dbReference type="EMBL" id="MET3611896.1"/>
    </source>
</evidence>
<comment type="caution">
    <text evidence="3">The sequence shown here is derived from an EMBL/GenBank/DDBJ whole genome shotgun (WGS) entry which is preliminary data.</text>
</comment>
<proteinExistence type="predicted"/>
<dbReference type="PANTHER" id="PTHR39176">
    <property type="entry name" value="PERIPLASMIC PROTEIN-RELATED"/>
    <property type="match status" value="1"/>
</dbReference>
<protein>
    <submittedName>
        <fullName evidence="3">Uncharacterized protein YecT (DUF1311 family)</fullName>
    </submittedName>
</protein>
<dbReference type="PANTHER" id="PTHR39176:SF1">
    <property type="entry name" value="PERIPLASMIC PROTEIN"/>
    <property type="match status" value="1"/>
</dbReference>
<dbReference type="Pfam" id="PF07007">
    <property type="entry name" value="LprI"/>
    <property type="match status" value="1"/>
</dbReference>
<gene>
    <name evidence="3" type="ORF">ABID16_000201</name>
</gene>
<accession>A0ABV2IU08</accession>
<evidence type="ECO:0000256" key="1">
    <source>
        <dbReference type="SAM" id="SignalP"/>
    </source>
</evidence>
<name>A0ABV2IU08_9HYPH</name>
<keyword evidence="4" id="KW-1185">Reference proteome</keyword>
<dbReference type="InterPro" id="IPR009739">
    <property type="entry name" value="LprI-like_N"/>
</dbReference>
<dbReference type="EMBL" id="JBEPMB010000001">
    <property type="protein sequence ID" value="MET3611896.1"/>
    <property type="molecule type" value="Genomic_DNA"/>
</dbReference>
<organism evidence="3 4">
    <name type="scientific">Rhizobium aquaticum</name>
    <dbReference type="NCBI Taxonomy" id="1549636"/>
    <lineage>
        <taxon>Bacteria</taxon>
        <taxon>Pseudomonadati</taxon>
        <taxon>Pseudomonadota</taxon>
        <taxon>Alphaproteobacteria</taxon>
        <taxon>Hyphomicrobiales</taxon>
        <taxon>Rhizobiaceae</taxon>
        <taxon>Rhizobium/Agrobacterium group</taxon>
        <taxon>Rhizobium</taxon>
    </lineage>
</organism>
<keyword evidence="1" id="KW-0732">Signal</keyword>
<evidence type="ECO:0000313" key="4">
    <source>
        <dbReference type="Proteomes" id="UP001549047"/>
    </source>
</evidence>
<dbReference type="Gene3D" id="1.20.1270.180">
    <property type="match status" value="1"/>
</dbReference>
<reference evidence="3 4" key="1">
    <citation type="submission" date="2024-06" db="EMBL/GenBank/DDBJ databases">
        <title>Genomic Encyclopedia of Type Strains, Phase IV (KMG-IV): sequencing the most valuable type-strain genomes for metagenomic binning, comparative biology and taxonomic classification.</title>
        <authorList>
            <person name="Goeker M."/>
        </authorList>
    </citation>
    <scope>NUCLEOTIDE SEQUENCE [LARGE SCALE GENOMIC DNA]</scope>
    <source>
        <strain evidence="3 4">DSM 29780</strain>
    </source>
</reference>
<feature type="signal peptide" evidence="1">
    <location>
        <begin position="1"/>
        <end position="21"/>
    </location>
</feature>
<evidence type="ECO:0000259" key="2">
    <source>
        <dbReference type="Pfam" id="PF07007"/>
    </source>
</evidence>